<dbReference type="Proteomes" id="UP000477782">
    <property type="component" value="Unassembled WGS sequence"/>
</dbReference>
<feature type="transmembrane region" description="Helical" evidence="1">
    <location>
        <begin position="413"/>
        <end position="442"/>
    </location>
</feature>
<feature type="transmembrane region" description="Helical" evidence="1">
    <location>
        <begin position="207"/>
        <end position="226"/>
    </location>
</feature>
<accession>A0A6M0QV94</accession>
<feature type="transmembrane region" description="Helical" evidence="1">
    <location>
        <begin position="389"/>
        <end position="407"/>
    </location>
</feature>
<dbReference type="Pfam" id="PF01970">
    <property type="entry name" value="TctA"/>
    <property type="match status" value="1"/>
</dbReference>
<feature type="transmembrane region" description="Helical" evidence="1">
    <location>
        <begin position="354"/>
        <end position="377"/>
    </location>
</feature>
<dbReference type="EMBL" id="JAAIVJ010000008">
    <property type="protein sequence ID" value="NEY91406.1"/>
    <property type="molecule type" value="Genomic_DNA"/>
</dbReference>
<comment type="caution">
    <text evidence="3">The sequence shown here is derived from an EMBL/GenBank/DDBJ whole genome shotgun (WGS) entry which is preliminary data.</text>
</comment>
<feature type="transmembrane region" description="Helical" evidence="1">
    <location>
        <begin position="315"/>
        <end position="334"/>
    </location>
</feature>
<evidence type="ECO:0000313" key="3">
    <source>
        <dbReference type="EMBL" id="NEY91406.1"/>
    </source>
</evidence>
<organism evidence="3 4">
    <name type="scientific">Tabrizicola oligotrophica</name>
    <dbReference type="NCBI Taxonomy" id="2710650"/>
    <lineage>
        <taxon>Bacteria</taxon>
        <taxon>Pseudomonadati</taxon>
        <taxon>Pseudomonadota</taxon>
        <taxon>Alphaproteobacteria</taxon>
        <taxon>Rhodobacterales</taxon>
        <taxon>Paracoccaceae</taxon>
        <taxon>Tabrizicola</taxon>
    </lineage>
</organism>
<proteinExistence type="predicted"/>
<evidence type="ECO:0000313" key="4">
    <source>
        <dbReference type="Proteomes" id="UP000477782"/>
    </source>
</evidence>
<sequence length="504" mass="51944">MESFNLLLQGLATALQPMILLYALVGVTLGTAVGVLPGIGPALTVALLLPVTYGLDPAGSIIMFAGIYYGGMYGGSTTSILLNTPGESASIVTAIEGNRMARAGRAGPALATAAIGSFVAGLIATLLLAFLAPQVVKLALTLGPREYFALMVLAFVTVSATFGDSALRGLTSLFIGLALACVGIDGLSGAARLTFDVPQLMDGIETTTLAVALFALGEALAVAAMITPPDALHRVTGSVKMTASDWQRSWKAWLRGTFIGFPIGSMPAGGADVASFLSYAVEKKLAKHPEEFGHGAIEGVAGPEAANNAAAAGTLVPLLTLGLPTTATAAIMLAGFQQFGLQPGPLLFVMNAELVWGLIAALLVANVMLVVLNLPLIGLWIRLLTIPRPWLYAGIMVFATLGCIGLNPSPVELGMLILFGIMGYGLRLYGYPVAPVVVGLILGPMAEQQLRRALAIAQGDWTTLVSTPVAAILLLISALFLLVPIVLRFAGRGQVLSAVAGDSD</sequence>
<feature type="domain" description="DUF112" evidence="2">
    <location>
        <begin position="20"/>
        <end position="437"/>
    </location>
</feature>
<feature type="transmembrane region" description="Helical" evidence="1">
    <location>
        <begin position="109"/>
        <end position="132"/>
    </location>
</feature>
<name>A0A6M0QV94_9RHOB</name>
<dbReference type="InterPro" id="IPR002823">
    <property type="entry name" value="DUF112_TM"/>
</dbReference>
<dbReference type="PANTHER" id="PTHR35342">
    <property type="entry name" value="TRICARBOXYLIC TRANSPORT PROTEIN"/>
    <property type="match status" value="1"/>
</dbReference>
<protein>
    <submittedName>
        <fullName evidence="3">Tripartite tricarboxylate transporter permease</fullName>
    </submittedName>
</protein>
<gene>
    <name evidence="3" type="ORF">G4Z14_13965</name>
</gene>
<keyword evidence="1" id="KW-0472">Membrane</keyword>
<dbReference type="AlphaFoldDB" id="A0A6M0QV94"/>
<feature type="transmembrane region" description="Helical" evidence="1">
    <location>
        <begin position="61"/>
        <end position="82"/>
    </location>
</feature>
<evidence type="ECO:0000259" key="2">
    <source>
        <dbReference type="Pfam" id="PF01970"/>
    </source>
</evidence>
<dbReference type="RefSeq" id="WP_164626778.1">
    <property type="nucleotide sequence ID" value="NZ_JAAIVJ010000008.1"/>
</dbReference>
<reference evidence="3 4" key="1">
    <citation type="submission" date="2020-02" db="EMBL/GenBank/DDBJ databases">
        <authorList>
            <person name="Chen W.-M."/>
        </authorList>
    </citation>
    <scope>NUCLEOTIDE SEQUENCE [LARGE SCALE GENOMIC DNA]</scope>
    <source>
        <strain evidence="3 4">KMS-5</strain>
    </source>
</reference>
<keyword evidence="1" id="KW-0812">Transmembrane</keyword>
<evidence type="ECO:0000256" key="1">
    <source>
        <dbReference type="SAM" id="Phobius"/>
    </source>
</evidence>
<feature type="transmembrane region" description="Helical" evidence="1">
    <location>
        <begin position="463"/>
        <end position="487"/>
    </location>
</feature>
<feature type="transmembrane region" description="Helical" evidence="1">
    <location>
        <begin position="174"/>
        <end position="195"/>
    </location>
</feature>
<feature type="transmembrane region" description="Helical" evidence="1">
    <location>
        <begin position="147"/>
        <end position="167"/>
    </location>
</feature>
<keyword evidence="4" id="KW-1185">Reference proteome</keyword>
<dbReference type="PANTHER" id="PTHR35342:SF5">
    <property type="entry name" value="TRICARBOXYLIC TRANSPORT PROTEIN"/>
    <property type="match status" value="1"/>
</dbReference>
<keyword evidence="1" id="KW-1133">Transmembrane helix</keyword>